<dbReference type="GO" id="GO:0006420">
    <property type="term" value="P:arginyl-tRNA aminoacylation"/>
    <property type="evidence" value="ECO:0007669"/>
    <property type="project" value="UniProtKB-UniRule"/>
</dbReference>
<dbReference type="PANTHER" id="PTHR11956">
    <property type="entry name" value="ARGINYL-TRNA SYNTHETASE"/>
    <property type="match status" value="1"/>
</dbReference>
<dbReference type="InterPro" id="IPR014729">
    <property type="entry name" value="Rossmann-like_a/b/a_fold"/>
</dbReference>
<organism evidence="13 14">
    <name type="scientific">Candidatus Adlerbacteria bacterium RIFCSPLOWO2_01_FULL_51_16</name>
    <dbReference type="NCBI Taxonomy" id="1797243"/>
    <lineage>
        <taxon>Bacteria</taxon>
        <taxon>Candidatus Adleribacteriota</taxon>
    </lineage>
</organism>
<dbReference type="Gene3D" id="3.40.50.620">
    <property type="entry name" value="HUPs"/>
    <property type="match status" value="1"/>
</dbReference>
<dbReference type="InterPro" id="IPR008909">
    <property type="entry name" value="DALR_anticod-bd"/>
</dbReference>
<dbReference type="Pfam" id="PF05746">
    <property type="entry name" value="DALR_1"/>
    <property type="match status" value="1"/>
</dbReference>
<feature type="domain" description="Arginyl tRNA synthetase N-terminal" evidence="12">
    <location>
        <begin position="4"/>
        <end position="75"/>
    </location>
</feature>
<dbReference type="InterPro" id="IPR005148">
    <property type="entry name" value="Arg-tRNA-synth_N"/>
</dbReference>
<dbReference type="GO" id="GO:0005524">
    <property type="term" value="F:ATP binding"/>
    <property type="evidence" value="ECO:0007669"/>
    <property type="project" value="UniProtKB-KW"/>
</dbReference>
<evidence type="ECO:0000256" key="1">
    <source>
        <dbReference type="ARBA" id="ARBA00005594"/>
    </source>
</evidence>
<gene>
    <name evidence="13" type="ORF">A2943_00640</name>
</gene>
<comment type="similarity">
    <text evidence="1 10">Belongs to the class-I aminoacyl-tRNA synthetase family.</text>
</comment>
<comment type="caution">
    <text evidence="13">The sequence shown here is derived from an EMBL/GenBank/DDBJ whole genome shotgun (WGS) entry which is preliminary data.</text>
</comment>
<evidence type="ECO:0000256" key="10">
    <source>
        <dbReference type="RuleBase" id="RU363038"/>
    </source>
</evidence>
<dbReference type="EMBL" id="MEWX01000003">
    <property type="protein sequence ID" value="OGC81146.1"/>
    <property type="molecule type" value="Genomic_DNA"/>
</dbReference>
<feature type="domain" description="DALR anticodon binding" evidence="11">
    <location>
        <begin position="417"/>
        <end position="528"/>
    </location>
</feature>
<dbReference type="Gene3D" id="3.30.1360.70">
    <property type="entry name" value="Arginyl tRNA synthetase N-terminal domain"/>
    <property type="match status" value="1"/>
</dbReference>
<accession>A0A1F4XHS1</accession>
<keyword evidence="3 10" id="KW-0436">Ligase</keyword>
<comment type="catalytic activity">
    <reaction evidence="8">
        <text>tRNA(Arg) + L-arginine + ATP = L-arginyl-tRNA(Arg) + AMP + diphosphate</text>
        <dbReference type="Rhea" id="RHEA:20301"/>
        <dbReference type="Rhea" id="RHEA-COMP:9658"/>
        <dbReference type="Rhea" id="RHEA-COMP:9673"/>
        <dbReference type="ChEBI" id="CHEBI:30616"/>
        <dbReference type="ChEBI" id="CHEBI:32682"/>
        <dbReference type="ChEBI" id="CHEBI:33019"/>
        <dbReference type="ChEBI" id="CHEBI:78442"/>
        <dbReference type="ChEBI" id="CHEBI:78513"/>
        <dbReference type="ChEBI" id="CHEBI:456215"/>
        <dbReference type="EC" id="6.1.1.19"/>
    </reaction>
</comment>
<keyword evidence="7 10" id="KW-0030">Aminoacyl-tRNA synthetase</keyword>
<dbReference type="Pfam" id="PF00750">
    <property type="entry name" value="tRNA-synt_1d"/>
    <property type="match status" value="1"/>
</dbReference>
<dbReference type="SUPFAM" id="SSF52374">
    <property type="entry name" value="Nucleotidylyl transferase"/>
    <property type="match status" value="1"/>
</dbReference>
<sequence>MFRDAIEQAVRKALADIGAGGAHFVVERPAHMEHGDYATNATLVAKVDPHALASKLKIDGVEKVEVVGKFINFWLSREALVKTVENFAVGKLSVIPSHEGKIAMVEYTSPNLFKPLHIGNLVGNVLGESIARLLEQSGATVKRINYPSDIGLTVAKGVWGLWKHKFDPTDIAQLGKAYVAGNVAYEDGSAKAEIEGINRALYENSNPEWSDLRKKGVETSRRHLDELCEKLGTTFDKEFFESESGPLGRDIVRTHIGKVFEESEGAVVFRGEHTRVFITSEGFPTYEAKEIGLFELKNRTYPDFDISITVTGSEQKDYFKVVFAAIEKIFADKVKNKILKHIPNGFLRLTTGKMSSRAGNVVTGESLLEELKEKARGRMDVAVGAIKYSVLKSGSGKDIIFDPEKSLSLEGDSGPYLQYAHTRALSLLRETKKVRITPSPSDAPTDASSLERTLVHFPHVLDRAAQELEPHYVTTYLTELASAFNSWYASARVIGGLGPSYGALLTQAVEQTLAKGLHVLGIPAPEEM</sequence>
<dbReference type="STRING" id="1797243.A2943_00640"/>
<reference evidence="13 14" key="1">
    <citation type="journal article" date="2016" name="Nat. Commun.">
        <title>Thousands of microbial genomes shed light on interconnected biogeochemical processes in an aquifer system.</title>
        <authorList>
            <person name="Anantharaman K."/>
            <person name="Brown C.T."/>
            <person name="Hug L.A."/>
            <person name="Sharon I."/>
            <person name="Castelle C.J."/>
            <person name="Probst A.J."/>
            <person name="Thomas B.C."/>
            <person name="Singh A."/>
            <person name="Wilkins M.J."/>
            <person name="Karaoz U."/>
            <person name="Brodie E.L."/>
            <person name="Williams K.H."/>
            <person name="Hubbard S.S."/>
            <person name="Banfield J.F."/>
        </authorList>
    </citation>
    <scope>NUCLEOTIDE SEQUENCE [LARGE SCALE GENOMIC DNA]</scope>
</reference>
<dbReference type="Gene3D" id="1.10.730.10">
    <property type="entry name" value="Isoleucyl-tRNA Synthetase, Domain 1"/>
    <property type="match status" value="1"/>
</dbReference>
<proteinExistence type="inferred from homology"/>
<dbReference type="Pfam" id="PF03485">
    <property type="entry name" value="Arg_tRNA_synt_N"/>
    <property type="match status" value="1"/>
</dbReference>
<dbReference type="InterPro" id="IPR036695">
    <property type="entry name" value="Arg-tRNA-synth_N_sf"/>
</dbReference>
<evidence type="ECO:0000313" key="13">
    <source>
        <dbReference type="EMBL" id="OGC81146.1"/>
    </source>
</evidence>
<dbReference type="NCBIfam" id="TIGR00456">
    <property type="entry name" value="argS"/>
    <property type="match status" value="1"/>
</dbReference>
<evidence type="ECO:0000259" key="12">
    <source>
        <dbReference type="SMART" id="SM01016"/>
    </source>
</evidence>
<dbReference type="PANTHER" id="PTHR11956:SF5">
    <property type="entry name" value="ARGININE--TRNA LIGASE, CYTOPLASMIC"/>
    <property type="match status" value="1"/>
</dbReference>
<dbReference type="InterPro" id="IPR009080">
    <property type="entry name" value="tRNAsynth_Ia_anticodon-bd"/>
</dbReference>
<dbReference type="SMART" id="SM00836">
    <property type="entry name" value="DALR_1"/>
    <property type="match status" value="1"/>
</dbReference>
<dbReference type="InterPro" id="IPR001278">
    <property type="entry name" value="Arg-tRNA-ligase"/>
</dbReference>
<evidence type="ECO:0000256" key="5">
    <source>
        <dbReference type="ARBA" id="ARBA00022840"/>
    </source>
</evidence>
<keyword evidence="6 10" id="KW-0648">Protein biosynthesis</keyword>
<dbReference type="EC" id="6.1.1.19" evidence="2 9"/>
<dbReference type="Proteomes" id="UP000176185">
    <property type="component" value="Unassembled WGS sequence"/>
</dbReference>
<dbReference type="SUPFAM" id="SSF47323">
    <property type="entry name" value="Anticodon-binding domain of a subclass of class I aminoacyl-tRNA synthetases"/>
    <property type="match status" value="1"/>
</dbReference>
<evidence type="ECO:0000256" key="3">
    <source>
        <dbReference type="ARBA" id="ARBA00022598"/>
    </source>
</evidence>
<evidence type="ECO:0000256" key="6">
    <source>
        <dbReference type="ARBA" id="ARBA00022917"/>
    </source>
</evidence>
<evidence type="ECO:0000256" key="7">
    <source>
        <dbReference type="ARBA" id="ARBA00023146"/>
    </source>
</evidence>
<evidence type="ECO:0000313" key="14">
    <source>
        <dbReference type="Proteomes" id="UP000176185"/>
    </source>
</evidence>
<dbReference type="SMART" id="SM01016">
    <property type="entry name" value="Arg_tRNA_synt_N"/>
    <property type="match status" value="1"/>
</dbReference>
<dbReference type="SUPFAM" id="SSF55190">
    <property type="entry name" value="Arginyl-tRNA synthetase (ArgRS), N-terminal 'additional' domain"/>
    <property type="match status" value="1"/>
</dbReference>
<keyword evidence="5 10" id="KW-0067">ATP-binding</keyword>
<evidence type="ECO:0000256" key="4">
    <source>
        <dbReference type="ARBA" id="ARBA00022741"/>
    </source>
</evidence>
<protein>
    <recommendedName>
        <fullName evidence="2 9">Arginine--tRNA ligase</fullName>
        <ecNumber evidence="2 9">6.1.1.19</ecNumber>
    </recommendedName>
</protein>
<evidence type="ECO:0000256" key="9">
    <source>
        <dbReference type="NCBIfam" id="TIGR00456"/>
    </source>
</evidence>
<dbReference type="GO" id="GO:0005737">
    <property type="term" value="C:cytoplasm"/>
    <property type="evidence" value="ECO:0007669"/>
    <property type="project" value="UniProtKB-UniRule"/>
</dbReference>
<dbReference type="GO" id="GO:0004814">
    <property type="term" value="F:arginine-tRNA ligase activity"/>
    <property type="evidence" value="ECO:0007669"/>
    <property type="project" value="UniProtKB-UniRule"/>
</dbReference>
<dbReference type="InterPro" id="IPR035684">
    <property type="entry name" value="ArgRS_core"/>
</dbReference>
<evidence type="ECO:0000259" key="11">
    <source>
        <dbReference type="SMART" id="SM00836"/>
    </source>
</evidence>
<name>A0A1F4XHS1_9BACT</name>
<dbReference type="AlphaFoldDB" id="A0A1F4XHS1"/>
<dbReference type="PRINTS" id="PR01038">
    <property type="entry name" value="TRNASYNTHARG"/>
</dbReference>
<evidence type="ECO:0000256" key="8">
    <source>
        <dbReference type="ARBA" id="ARBA00049339"/>
    </source>
</evidence>
<keyword evidence="4 10" id="KW-0547">Nucleotide-binding</keyword>
<evidence type="ECO:0000256" key="2">
    <source>
        <dbReference type="ARBA" id="ARBA00012837"/>
    </source>
</evidence>